<dbReference type="PANTHER" id="PTHR38451:SF1">
    <property type="entry name" value="TRNA (ADENINE(22)-N(1))-METHYLTRANSFERASE"/>
    <property type="match status" value="1"/>
</dbReference>
<organism evidence="1 2">
    <name type="scientific">Flintibacter hominis</name>
    <dbReference type="NCBI Taxonomy" id="2763048"/>
    <lineage>
        <taxon>Bacteria</taxon>
        <taxon>Bacillati</taxon>
        <taxon>Bacillota</taxon>
        <taxon>Clostridia</taxon>
        <taxon>Eubacteriales</taxon>
        <taxon>Flintibacter</taxon>
    </lineage>
</organism>
<gene>
    <name evidence="1" type="ORF">H8S11_05750</name>
</gene>
<dbReference type="PANTHER" id="PTHR38451">
    <property type="entry name" value="TRNA (ADENINE(22)-N(1))-METHYLTRANSFERASE"/>
    <property type="match status" value="1"/>
</dbReference>
<comment type="caution">
    <text evidence="1">The sequence shown here is derived from an EMBL/GenBank/DDBJ whole genome shotgun (WGS) entry which is preliminary data.</text>
</comment>
<protein>
    <submittedName>
        <fullName evidence="1">SAM-dependent methyltransferase</fullName>
    </submittedName>
</protein>
<dbReference type="Pfam" id="PF12847">
    <property type="entry name" value="Methyltransf_18"/>
    <property type="match status" value="1"/>
</dbReference>
<dbReference type="GO" id="GO:0032259">
    <property type="term" value="P:methylation"/>
    <property type="evidence" value="ECO:0007669"/>
    <property type="project" value="UniProtKB-KW"/>
</dbReference>
<keyword evidence="2" id="KW-1185">Reference proteome</keyword>
<reference evidence="1" key="1">
    <citation type="submission" date="2020-08" db="EMBL/GenBank/DDBJ databases">
        <title>Genome public.</title>
        <authorList>
            <person name="Liu C."/>
            <person name="Sun Q."/>
        </authorList>
    </citation>
    <scope>NUCLEOTIDE SEQUENCE</scope>
    <source>
        <strain evidence="1">NSJ-23</strain>
    </source>
</reference>
<accession>A0A8J6J181</accession>
<sequence>MSRTIQLTPRLRMVADLLPRDVVLVDVGTDHAYLPAVLLLEGKIRGAIAADLRPGPLNRARATVEEFGLEGKVKFCLCDGLAEISPREADAVAIAGMGGETIAAILAAAPWTRDMGTLLVLQPMSSMADLRGWLGTHGYRIEAEELSCEGDTLYTAMAVRAGEMGPMTDAERWVGRNSPHPLRGKWLDQWLKRVERALSGMGQAREDRAAHRRVELERVRTGLLEMKREWQEWQM</sequence>
<proteinExistence type="predicted"/>
<evidence type="ECO:0000313" key="2">
    <source>
        <dbReference type="Proteomes" id="UP000628736"/>
    </source>
</evidence>
<dbReference type="AlphaFoldDB" id="A0A8J6J181"/>
<name>A0A8J6J181_9FIRM</name>
<dbReference type="RefSeq" id="WP_147572232.1">
    <property type="nucleotide sequence ID" value="NZ_JACOPO010000003.1"/>
</dbReference>
<dbReference type="GO" id="GO:0160105">
    <property type="term" value="F:tRNA (adenine(22)-N1)-methyltransferase activity"/>
    <property type="evidence" value="ECO:0007669"/>
    <property type="project" value="InterPro"/>
</dbReference>
<dbReference type="EMBL" id="JACOPO010000003">
    <property type="protein sequence ID" value="MBC5722309.1"/>
    <property type="molecule type" value="Genomic_DNA"/>
</dbReference>
<dbReference type="PIRSF" id="PIRSF018637">
    <property type="entry name" value="TrmK"/>
    <property type="match status" value="1"/>
</dbReference>
<dbReference type="SUPFAM" id="SSF53335">
    <property type="entry name" value="S-adenosyl-L-methionine-dependent methyltransferases"/>
    <property type="match status" value="1"/>
</dbReference>
<evidence type="ECO:0000313" key="1">
    <source>
        <dbReference type="EMBL" id="MBC5722309.1"/>
    </source>
</evidence>
<dbReference type="Gene3D" id="3.40.50.150">
    <property type="entry name" value="Vaccinia Virus protein VP39"/>
    <property type="match status" value="1"/>
</dbReference>
<keyword evidence="1" id="KW-0489">Methyltransferase</keyword>
<keyword evidence="1" id="KW-0808">Transferase</keyword>
<dbReference type="Proteomes" id="UP000628736">
    <property type="component" value="Unassembled WGS sequence"/>
</dbReference>
<dbReference type="InterPro" id="IPR029063">
    <property type="entry name" value="SAM-dependent_MTases_sf"/>
</dbReference>
<dbReference type="InterPro" id="IPR006901">
    <property type="entry name" value="TrmK"/>
</dbReference>